<accession>A0A4R7J4W3</accession>
<dbReference type="InterPro" id="IPR010916">
    <property type="entry name" value="TonB_box_CS"/>
</dbReference>
<comment type="caution">
    <text evidence="4">The sequence shown here is derived from an EMBL/GenBank/DDBJ whole genome shotgun (WGS) entry which is preliminary data.</text>
</comment>
<organism evidence="4 5">
    <name type="scientific">Naumannella halotolerans</name>
    <dbReference type="NCBI Taxonomy" id="993414"/>
    <lineage>
        <taxon>Bacteria</taxon>
        <taxon>Bacillati</taxon>
        <taxon>Actinomycetota</taxon>
        <taxon>Actinomycetes</taxon>
        <taxon>Propionibacteriales</taxon>
        <taxon>Propionibacteriaceae</taxon>
        <taxon>Naumannella</taxon>
    </lineage>
</organism>
<gene>
    <name evidence="4" type="ORF">CLV29_2816</name>
</gene>
<name>A0A4R7J4W3_9ACTN</name>
<evidence type="ECO:0008006" key="6">
    <source>
        <dbReference type="Google" id="ProtNLM"/>
    </source>
</evidence>
<feature type="chain" id="PRO_5020229917" description="Carboxypeptidase regulatory-like domain-containing protein" evidence="3">
    <location>
        <begin position="31"/>
        <end position="210"/>
    </location>
</feature>
<keyword evidence="5" id="KW-1185">Reference proteome</keyword>
<keyword evidence="2" id="KW-1133">Transmembrane helix</keyword>
<sequence length="210" mass="21702">MPRLSVSRSALVVLLSVFALLIAPIGSAHANTALQAELSADRVVHGDTITVSGTVTGADGPIGDAAVEVYGGTDELNLASFETDADGTFSGDVTIPETAGAGGDFPEYPIVISVPPTPSMAAVEQALTVTLTDPPVADTPEEPAAEPVPEQEPAGEQPAEAQTQPDTSLNPFDLVPWWMAVIGVLGLAALAGLAFLARRRRPDENARLFH</sequence>
<keyword evidence="2" id="KW-0812">Transmembrane</keyword>
<evidence type="ECO:0000313" key="4">
    <source>
        <dbReference type="EMBL" id="TDT31393.1"/>
    </source>
</evidence>
<dbReference type="EMBL" id="SOAW01000002">
    <property type="protein sequence ID" value="TDT31393.1"/>
    <property type="molecule type" value="Genomic_DNA"/>
</dbReference>
<evidence type="ECO:0000256" key="1">
    <source>
        <dbReference type="SAM" id="MobiDB-lite"/>
    </source>
</evidence>
<feature type="compositionally biased region" description="Low complexity" evidence="1">
    <location>
        <begin position="145"/>
        <end position="165"/>
    </location>
</feature>
<evidence type="ECO:0000256" key="2">
    <source>
        <dbReference type="SAM" id="Phobius"/>
    </source>
</evidence>
<evidence type="ECO:0000256" key="3">
    <source>
        <dbReference type="SAM" id="SignalP"/>
    </source>
</evidence>
<proteinExistence type="predicted"/>
<dbReference type="AlphaFoldDB" id="A0A4R7J4W3"/>
<feature type="transmembrane region" description="Helical" evidence="2">
    <location>
        <begin position="177"/>
        <end position="197"/>
    </location>
</feature>
<dbReference type="RefSeq" id="WP_133755680.1">
    <property type="nucleotide sequence ID" value="NZ_SOAW01000002.1"/>
</dbReference>
<feature type="signal peptide" evidence="3">
    <location>
        <begin position="1"/>
        <end position="30"/>
    </location>
</feature>
<dbReference type="Proteomes" id="UP000295371">
    <property type="component" value="Unassembled WGS sequence"/>
</dbReference>
<keyword evidence="2" id="KW-0472">Membrane</keyword>
<feature type="region of interest" description="Disordered" evidence="1">
    <location>
        <begin position="133"/>
        <end position="168"/>
    </location>
</feature>
<dbReference type="PROSITE" id="PS00430">
    <property type="entry name" value="TONB_DEPENDENT_REC_1"/>
    <property type="match status" value="1"/>
</dbReference>
<protein>
    <recommendedName>
        <fullName evidence="6">Carboxypeptidase regulatory-like domain-containing protein</fullName>
    </recommendedName>
</protein>
<evidence type="ECO:0000313" key="5">
    <source>
        <dbReference type="Proteomes" id="UP000295371"/>
    </source>
</evidence>
<reference evidence="4 5" key="1">
    <citation type="submission" date="2019-03" db="EMBL/GenBank/DDBJ databases">
        <title>Genomic Encyclopedia of Archaeal and Bacterial Type Strains, Phase II (KMG-II): from individual species to whole genera.</title>
        <authorList>
            <person name="Goeker M."/>
        </authorList>
    </citation>
    <scope>NUCLEOTIDE SEQUENCE [LARGE SCALE GENOMIC DNA]</scope>
    <source>
        <strain evidence="4 5">DSM 24323</strain>
    </source>
</reference>
<keyword evidence="3" id="KW-0732">Signal</keyword>